<name>A0A1Y1YGJ7_9FUNG</name>
<keyword evidence="1" id="KW-0732">Signal</keyword>
<protein>
    <submittedName>
        <fullName evidence="2">Uncharacterized protein</fullName>
    </submittedName>
</protein>
<proteinExistence type="predicted"/>
<comment type="caution">
    <text evidence="2">The sequence shown here is derived from an EMBL/GenBank/DDBJ whole genome shotgun (WGS) entry which is preliminary data.</text>
</comment>
<feature type="signal peptide" evidence="1">
    <location>
        <begin position="1"/>
        <end position="20"/>
    </location>
</feature>
<organism evidence="2 3">
    <name type="scientific">Basidiobolus meristosporus CBS 931.73</name>
    <dbReference type="NCBI Taxonomy" id="1314790"/>
    <lineage>
        <taxon>Eukaryota</taxon>
        <taxon>Fungi</taxon>
        <taxon>Fungi incertae sedis</taxon>
        <taxon>Zoopagomycota</taxon>
        <taxon>Entomophthoromycotina</taxon>
        <taxon>Basidiobolomycetes</taxon>
        <taxon>Basidiobolales</taxon>
        <taxon>Basidiobolaceae</taxon>
        <taxon>Basidiobolus</taxon>
    </lineage>
</organism>
<feature type="chain" id="PRO_5013118798" evidence="1">
    <location>
        <begin position="21"/>
        <end position="130"/>
    </location>
</feature>
<dbReference type="AlphaFoldDB" id="A0A1Y1YGJ7"/>
<evidence type="ECO:0000313" key="3">
    <source>
        <dbReference type="Proteomes" id="UP000193498"/>
    </source>
</evidence>
<dbReference type="InParanoid" id="A0A1Y1YGJ7"/>
<evidence type="ECO:0000313" key="2">
    <source>
        <dbReference type="EMBL" id="ORX97078.1"/>
    </source>
</evidence>
<accession>A0A1Y1YGJ7</accession>
<gene>
    <name evidence="2" type="ORF">K493DRAFT_370239</name>
</gene>
<dbReference type="EMBL" id="MCFE01000140">
    <property type="protein sequence ID" value="ORX97078.1"/>
    <property type="molecule type" value="Genomic_DNA"/>
</dbReference>
<keyword evidence="3" id="KW-1185">Reference proteome</keyword>
<evidence type="ECO:0000256" key="1">
    <source>
        <dbReference type="SAM" id="SignalP"/>
    </source>
</evidence>
<reference evidence="2 3" key="1">
    <citation type="submission" date="2016-07" db="EMBL/GenBank/DDBJ databases">
        <title>Pervasive Adenine N6-methylation of Active Genes in Fungi.</title>
        <authorList>
            <consortium name="DOE Joint Genome Institute"/>
            <person name="Mondo S.J."/>
            <person name="Dannebaum R.O."/>
            <person name="Kuo R.C."/>
            <person name="Labutti K."/>
            <person name="Haridas S."/>
            <person name="Kuo A."/>
            <person name="Salamov A."/>
            <person name="Ahrendt S.R."/>
            <person name="Lipzen A."/>
            <person name="Sullivan W."/>
            <person name="Andreopoulos W.B."/>
            <person name="Clum A."/>
            <person name="Lindquist E."/>
            <person name="Daum C."/>
            <person name="Ramamoorthy G.K."/>
            <person name="Gryganskyi A."/>
            <person name="Culley D."/>
            <person name="Magnuson J.K."/>
            <person name="James T.Y."/>
            <person name="O'Malley M.A."/>
            <person name="Stajich J.E."/>
            <person name="Spatafora J.W."/>
            <person name="Visel A."/>
            <person name="Grigoriev I.V."/>
        </authorList>
    </citation>
    <scope>NUCLEOTIDE SEQUENCE [LARGE SCALE GENOMIC DNA]</scope>
    <source>
        <strain evidence="2 3">CBS 931.73</strain>
    </source>
</reference>
<sequence length="130" mass="16013">MRFSLPYASTLLLLVQGIHCMDQRTEVRVKVDVDNKIYNDERNVEPFSLFLRDTDKLLGRFREEIRAEHERRVRSRHQALHKISILEEEIKRRWNHARKHLPYHRHSRWEKQVNNLLHMLRKVRKMIKNL</sequence>
<dbReference type="Proteomes" id="UP000193498">
    <property type="component" value="Unassembled WGS sequence"/>
</dbReference>